<evidence type="ECO:0000313" key="4">
    <source>
        <dbReference type="EMBL" id="TKB49890.1"/>
    </source>
</evidence>
<proteinExistence type="predicted"/>
<dbReference type="Proteomes" id="UP000305674">
    <property type="component" value="Unassembled WGS sequence"/>
</dbReference>
<accession>A0A4U1BG19</accession>
<dbReference type="SUPFAM" id="SSF54631">
    <property type="entry name" value="CBS-domain pair"/>
    <property type="match status" value="1"/>
</dbReference>
<dbReference type="Gene3D" id="3.10.580.10">
    <property type="entry name" value="CBS-domain"/>
    <property type="match status" value="2"/>
</dbReference>
<evidence type="ECO:0000256" key="2">
    <source>
        <dbReference type="PROSITE-ProRule" id="PRU00703"/>
    </source>
</evidence>
<dbReference type="InterPro" id="IPR051257">
    <property type="entry name" value="Diverse_CBS-Domain"/>
</dbReference>
<dbReference type="InterPro" id="IPR000644">
    <property type="entry name" value="CBS_dom"/>
</dbReference>
<dbReference type="Pfam" id="PF00571">
    <property type="entry name" value="CBS"/>
    <property type="match status" value="2"/>
</dbReference>
<keyword evidence="5" id="KW-1185">Reference proteome</keyword>
<dbReference type="RefSeq" id="WP_136852439.1">
    <property type="nucleotide sequence ID" value="NZ_SWCI01000003.1"/>
</dbReference>
<reference evidence="4 5" key="1">
    <citation type="submission" date="2019-04" db="EMBL/GenBank/DDBJ databases">
        <authorList>
            <person name="Hwang J.C."/>
        </authorList>
    </citation>
    <scope>NUCLEOTIDE SEQUENCE [LARGE SCALE GENOMIC DNA]</scope>
    <source>
        <strain evidence="4 5">IMCC35001</strain>
    </source>
</reference>
<dbReference type="SMART" id="SM00116">
    <property type="entry name" value="CBS"/>
    <property type="match status" value="2"/>
</dbReference>
<protein>
    <submittedName>
        <fullName evidence="4">CBS domain-containing protein</fullName>
    </submittedName>
</protein>
<evidence type="ECO:0000256" key="1">
    <source>
        <dbReference type="ARBA" id="ARBA00023122"/>
    </source>
</evidence>
<feature type="domain" description="CBS" evidence="3">
    <location>
        <begin position="11"/>
        <end position="69"/>
    </location>
</feature>
<dbReference type="PANTHER" id="PTHR43080">
    <property type="entry name" value="CBS DOMAIN-CONTAINING PROTEIN CBSX3, MITOCHONDRIAL"/>
    <property type="match status" value="1"/>
</dbReference>
<dbReference type="PANTHER" id="PTHR43080:SF2">
    <property type="entry name" value="CBS DOMAIN-CONTAINING PROTEIN"/>
    <property type="match status" value="1"/>
</dbReference>
<sequence length="167" mass="18723">MPQSLSVANVMHDPELVLHPDTDAGDALDKLLQARLGAAPVVDAHGRLVGVLSEHDLLLDLWYHDYQPEQSAQVRELMQRKVTVLTPRDDLLALAERICIDPNTLYPIDGNGCAVTLSTMPLKERARAGRVWHPRHFPVVEEGQLVGMVSRRDLVGALRHLYRHRAH</sequence>
<evidence type="ECO:0000259" key="3">
    <source>
        <dbReference type="PROSITE" id="PS51371"/>
    </source>
</evidence>
<gene>
    <name evidence="4" type="ORF">FCL40_06980</name>
</gene>
<dbReference type="EMBL" id="SWCI01000003">
    <property type="protein sequence ID" value="TKB49890.1"/>
    <property type="molecule type" value="Genomic_DNA"/>
</dbReference>
<dbReference type="AlphaFoldDB" id="A0A4U1BG19"/>
<evidence type="ECO:0000313" key="5">
    <source>
        <dbReference type="Proteomes" id="UP000305674"/>
    </source>
</evidence>
<organism evidence="4 5">
    <name type="scientific">Ferrimonas sediminicola</name>
    <dbReference type="NCBI Taxonomy" id="2569538"/>
    <lineage>
        <taxon>Bacteria</taxon>
        <taxon>Pseudomonadati</taxon>
        <taxon>Pseudomonadota</taxon>
        <taxon>Gammaproteobacteria</taxon>
        <taxon>Alteromonadales</taxon>
        <taxon>Ferrimonadaceae</taxon>
        <taxon>Ferrimonas</taxon>
    </lineage>
</organism>
<dbReference type="InterPro" id="IPR046342">
    <property type="entry name" value="CBS_dom_sf"/>
</dbReference>
<name>A0A4U1BG19_9GAMM</name>
<dbReference type="OrthoDB" id="9790355at2"/>
<comment type="caution">
    <text evidence="4">The sequence shown here is derived from an EMBL/GenBank/DDBJ whole genome shotgun (WGS) entry which is preliminary data.</text>
</comment>
<dbReference type="PROSITE" id="PS51371">
    <property type="entry name" value="CBS"/>
    <property type="match status" value="1"/>
</dbReference>
<keyword evidence="1 2" id="KW-0129">CBS domain</keyword>